<dbReference type="EMBL" id="CP042476">
    <property type="protein sequence ID" value="QED37774.1"/>
    <property type="molecule type" value="Genomic_DNA"/>
</dbReference>
<dbReference type="SUPFAM" id="SSF47413">
    <property type="entry name" value="lambda repressor-like DNA-binding domains"/>
    <property type="match status" value="1"/>
</dbReference>
<dbReference type="Proteomes" id="UP000321954">
    <property type="component" value="Chromosome"/>
</dbReference>
<accession>A0A5B8YJ25</accession>
<dbReference type="AlphaFoldDB" id="A0A5B8YJ25"/>
<dbReference type="OrthoDB" id="679419at2"/>
<organism evidence="1 2">
    <name type="scientific">Antarcticibacterium arcticum</name>
    <dbReference type="NCBI Taxonomy" id="2585771"/>
    <lineage>
        <taxon>Bacteria</taxon>
        <taxon>Pseudomonadati</taxon>
        <taxon>Bacteroidota</taxon>
        <taxon>Flavobacteriia</taxon>
        <taxon>Flavobacteriales</taxon>
        <taxon>Flavobacteriaceae</taxon>
        <taxon>Antarcticibacterium</taxon>
    </lineage>
</organism>
<sequence>MAAINFFICEYINREWLQPWLDQNQSQRSFADKCNVEESIIRKIKGNVEYRIPVETLQKICEGQNSNLSAFFKRLEEMFPEVRIKK</sequence>
<keyword evidence="2" id="KW-1185">Reference proteome</keyword>
<evidence type="ECO:0000313" key="2">
    <source>
        <dbReference type="Proteomes" id="UP000321954"/>
    </source>
</evidence>
<dbReference type="GO" id="GO:0003677">
    <property type="term" value="F:DNA binding"/>
    <property type="evidence" value="ECO:0007669"/>
    <property type="project" value="InterPro"/>
</dbReference>
<dbReference type="Gene3D" id="1.10.260.40">
    <property type="entry name" value="lambda repressor-like DNA-binding domains"/>
    <property type="match status" value="1"/>
</dbReference>
<name>A0A5B8YJ25_9FLAO</name>
<dbReference type="InterPro" id="IPR010982">
    <property type="entry name" value="Lambda_DNA-bd_dom_sf"/>
</dbReference>
<gene>
    <name evidence="1" type="ORF">FK178_08570</name>
</gene>
<dbReference type="KEGG" id="anp:FK178_08570"/>
<evidence type="ECO:0000313" key="1">
    <source>
        <dbReference type="EMBL" id="QED37774.1"/>
    </source>
</evidence>
<reference evidence="1 2" key="1">
    <citation type="submission" date="2019-08" db="EMBL/GenBank/DDBJ databases">
        <title>Antarcticibacterium arcticum sp. nov., a bacterium isolated from marine sediment of the Canadian Beaufort Sea.</title>
        <authorList>
            <person name="Lee Y.M."/>
            <person name="Baek K."/>
            <person name="Lee D.-H."/>
            <person name="Shin S.C."/>
            <person name="Jin Y.K."/>
            <person name="Park Y."/>
        </authorList>
    </citation>
    <scope>NUCLEOTIDE SEQUENCE [LARGE SCALE GENOMIC DNA]</scope>
    <source>
        <strain evidence="1 2">PAMC 28998</strain>
    </source>
</reference>
<protein>
    <submittedName>
        <fullName evidence="1">Transcriptional regulator</fullName>
    </submittedName>
</protein>
<proteinExistence type="predicted"/>